<proteinExistence type="predicted"/>
<comment type="caution">
    <text evidence="1">The sequence shown here is derived from an EMBL/GenBank/DDBJ whole genome shotgun (WGS) entry which is preliminary data.</text>
</comment>
<evidence type="ECO:0000313" key="2">
    <source>
        <dbReference type="Proteomes" id="UP000299102"/>
    </source>
</evidence>
<dbReference type="EMBL" id="BGZK01000072">
    <property type="protein sequence ID" value="GBP15526.1"/>
    <property type="molecule type" value="Genomic_DNA"/>
</dbReference>
<organism evidence="1 2">
    <name type="scientific">Eumeta variegata</name>
    <name type="common">Bagworm moth</name>
    <name type="synonym">Eumeta japonica</name>
    <dbReference type="NCBI Taxonomy" id="151549"/>
    <lineage>
        <taxon>Eukaryota</taxon>
        <taxon>Metazoa</taxon>
        <taxon>Ecdysozoa</taxon>
        <taxon>Arthropoda</taxon>
        <taxon>Hexapoda</taxon>
        <taxon>Insecta</taxon>
        <taxon>Pterygota</taxon>
        <taxon>Neoptera</taxon>
        <taxon>Endopterygota</taxon>
        <taxon>Lepidoptera</taxon>
        <taxon>Glossata</taxon>
        <taxon>Ditrysia</taxon>
        <taxon>Tineoidea</taxon>
        <taxon>Psychidae</taxon>
        <taxon>Oiketicinae</taxon>
        <taxon>Eumeta</taxon>
    </lineage>
</organism>
<reference evidence="1 2" key="1">
    <citation type="journal article" date="2019" name="Commun. Biol.">
        <title>The bagworm genome reveals a unique fibroin gene that provides high tensile strength.</title>
        <authorList>
            <person name="Kono N."/>
            <person name="Nakamura H."/>
            <person name="Ohtoshi R."/>
            <person name="Tomita M."/>
            <person name="Numata K."/>
            <person name="Arakawa K."/>
        </authorList>
    </citation>
    <scope>NUCLEOTIDE SEQUENCE [LARGE SCALE GENOMIC DNA]</scope>
</reference>
<name>A0A4C1TMM8_EUMVA</name>
<dbReference type="AlphaFoldDB" id="A0A4C1TMM8"/>
<accession>A0A4C1TMM8</accession>
<protein>
    <submittedName>
        <fullName evidence="1">Uncharacterized protein</fullName>
    </submittedName>
</protein>
<gene>
    <name evidence="1" type="ORF">EVAR_9304_1</name>
</gene>
<dbReference type="Proteomes" id="UP000299102">
    <property type="component" value="Unassembled WGS sequence"/>
</dbReference>
<evidence type="ECO:0000313" key="1">
    <source>
        <dbReference type="EMBL" id="GBP15526.1"/>
    </source>
</evidence>
<keyword evidence="2" id="KW-1185">Reference proteome</keyword>
<sequence>MLGPQDVDGGTVSAVSPINTLAAGGRMPTVSPLYERFTHPRVVTTSLWKGTTKLNGWQTALPQSSLWLFMAVRDEPPYESLFCQCQ</sequence>